<feature type="transmembrane region" description="Helical" evidence="8">
    <location>
        <begin position="127"/>
        <end position="147"/>
    </location>
</feature>
<evidence type="ECO:0000256" key="1">
    <source>
        <dbReference type="ARBA" id="ARBA00004141"/>
    </source>
</evidence>
<proteinExistence type="inferred from homology"/>
<dbReference type="SUPFAM" id="SSF161111">
    <property type="entry name" value="Cation efflux protein transmembrane domain-like"/>
    <property type="match status" value="1"/>
</dbReference>
<evidence type="ECO:0000256" key="8">
    <source>
        <dbReference type="SAM" id="Phobius"/>
    </source>
</evidence>
<evidence type="ECO:0000256" key="5">
    <source>
        <dbReference type="ARBA" id="ARBA00022989"/>
    </source>
</evidence>
<evidence type="ECO:0000259" key="9">
    <source>
        <dbReference type="Pfam" id="PF01545"/>
    </source>
</evidence>
<evidence type="ECO:0000256" key="2">
    <source>
        <dbReference type="ARBA" id="ARBA00008873"/>
    </source>
</evidence>
<keyword evidence="4 8" id="KW-0812">Transmembrane</keyword>
<dbReference type="PANTHER" id="PTHR11562:SF17">
    <property type="entry name" value="RE54080P-RELATED"/>
    <property type="match status" value="1"/>
</dbReference>
<keyword evidence="6" id="KW-0406">Ion transport</keyword>
<feature type="domain" description="Cation efflux protein transmembrane" evidence="9">
    <location>
        <begin position="23"/>
        <end position="216"/>
    </location>
</feature>
<comment type="subcellular location">
    <subcellularLocation>
        <location evidence="1">Membrane</location>
        <topology evidence="1">Multi-pass membrane protein</topology>
    </subcellularLocation>
</comment>
<dbReference type="EMBL" id="JGZA01000002">
    <property type="protein sequence ID" value="KFI73447.1"/>
    <property type="molecule type" value="Genomic_DNA"/>
</dbReference>
<keyword evidence="3" id="KW-0813">Transport</keyword>
<dbReference type="GO" id="GO:0005385">
    <property type="term" value="F:zinc ion transmembrane transporter activity"/>
    <property type="evidence" value="ECO:0007669"/>
    <property type="project" value="TreeGrafter"/>
</dbReference>
<protein>
    <submittedName>
        <fullName evidence="11">Cation diffusion facilitator family transporter</fullName>
    </submittedName>
</protein>
<comment type="caution">
    <text evidence="11">The sequence shown here is derived from an EMBL/GenBank/DDBJ whole genome shotgun (WGS) entry which is preliminary data.</text>
</comment>
<evidence type="ECO:0000256" key="3">
    <source>
        <dbReference type="ARBA" id="ARBA00022448"/>
    </source>
</evidence>
<reference evidence="11 12" key="1">
    <citation type="submission" date="2014-03" db="EMBL/GenBank/DDBJ databases">
        <title>Genomics of Bifidobacteria.</title>
        <authorList>
            <person name="Ventura M."/>
            <person name="Milani C."/>
            <person name="Lugli G.A."/>
        </authorList>
    </citation>
    <scope>NUCLEOTIDE SEQUENCE [LARGE SCALE GENOMIC DNA]</scope>
    <source>
        <strain evidence="11 12">LMG 21814</strain>
    </source>
</reference>
<dbReference type="InterPro" id="IPR050681">
    <property type="entry name" value="CDF/SLC30A"/>
</dbReference>
<accession>A0A087BQZ7</accession>
<dbReference type="Gene3D" id="1.20.1510.10">
    <property type="entry name" value="Cation efflux protein transmembrane domain"/>
    <property type="match status" value="1"/>
</dbReference>
<dbReference type="Proteomes" id="UP000029024">
    <property type="component" value="Unassembled WGS sequence"/>
</dbReference>
<feature type="domain" description="Cation efflux protein cytoplasmic" evidence="10">
    <location>
        <begin position="220"/>
        <end position="300"/>
    </location>
</feature>
<dbReference type="InterPro" id="IPR002524">
    <property type="entry name" value="Cation_efflux"/>
</dbReference>
<evidence type="ECO:0000313" key="11">
    <source>
        <dbReference type="EMBL" id="KFI73447.1"/>
    </source>
</evidence>
<dbReference type="RefSeq" id="WP_032683135.1">
    <property type="nucleotide sequence ID" value="NZ_JGZA01000002.1"/>
</dbReference>
<dbReference type="NCBIfam" id="TIGR01297">
    <property type="entry name" value="CDF"/>
    <property type="match status" value="1"/>
</dbReference>
<dbReference type="InterPro" id="IPR058533">
    <property type="entry name" value="Cation_efflux_TM"/>
</dbReference>
<dbReference type="InterPro" id="IPR027469">
    <property type="entry name" value="Cation_efflux_TMD_sf"/>
</dbReference>
<keyword evidence="5 8" id="KW-1133">Transmembrane helix</keyword>
<gene>
    <name evidence="11" type="ORF">BLSS_0903</name>
</gene>
<dbReference type="GO" id="GO:0005886">
    <property type="term" value="C:plasma membrane"/>
    <property type="evidence" value="ECO:0007669"/>
    <property type="project" value="TreeGrafter"/>
</dbReference>
<dbReference type="PANTHER" id="PTHR11562">
    <property type="entry name" value="CATION EFFLUX PROTEIN/ ZINC TRANSPORTER"/>
    <property type="match status" value="1"/>
</dbReference>
<evidence type="ECO:0000313" key="12">
    <source>
        <dbReference type="Proteomes" id="UP000029024"/>
    </source>
</evidence>
<evidence type="ECO:0000259" key="10">
    <source>
        <dbReference type="Pfam" id="PF16916"/>
    </source>
</evidence>
<dbReference type="SUPFAM" id="SSF160240">
    <property type="entry name" value="Cation efflux protein cytoplasmic domain-like"/>
    <property type="match status" value="1"/>
</dbReference>
<dbReference type="InterPro" id="IPR036837">
    <property type="entry name" value="Cation_efflux_CTD_sf"/>
</dbReference>
<feature type="transmembrane region" description="Helical" evidence="8">
    <location>
        <begin position="159"/>
        <end position="181"/>
    </location>
</feature>
<sequence length="312" mass="33393">MAHTPTPAPSTSVNPAAHQRRLIATLTVTGSVFLIEVVSAVLTGSLALLVDAGHMLTDMSVLVASTITAILMRRKPNNTRTWGWARLEVLTAAAGAVVLLIVGIYALVEAGMRLFGGSKAEIDDIGLLLFVGILGLVANIISIFILASQREDNMNMKAAFLEVMNDALGSVSVVASALVMISTGWNGFDAVAGAVIALMMIPRAIKLLHNAVKVLLEETPDGLDLDKVREHLEDVPHVLAVHDLHASTVSTDMPILMAHVVVDKDLTMEDAATILTQLQDCLREHFPVSVPHTTFQLEPEGYSSPSSNEFHE</sequence>
<comment type="similarity">
    <text evidence="2">Belongs to the cation diffusion facilitator (CDF) transporter (TC 2.A.4) family. SLC30A subfamily.</text>
</comment>
<feature type="transmembrane region" description="Helical" evidence="8">
    <location>
        <begin position="22"/>
        <end position="49"/>
    </location>
</feature>
<dbReference type="Pfam" id="PF01545">
    <property type="entry name" value="Cation_efflux"/>
    <property type="match status" value="1"/>
</dbReference>
<organism evidence="11 12">
    <name type="scientific">Bifidobacterium longum subsp. suis</name>
    <dbReference type="NCBI Taxonomy" id="1695"/>
    <lineage>
        <taxon>Bacteria</taxon>
        <taxon>Bacillati</taxon>
        <taxon>Actinomycetota</taxon>
        <taxon>Actinomycetes</taxon>
        <taxon>Bifidobacteriales</taxon>
        <taxon>Bifidobacteriaceae</taxon>
        <taxon>Bifidobacterium</taxon>
    </lineage>
</organism>
<dbReference type="AlphaFoldDB" id="A0A087BQZ7"/>
<name>A0A087BQZ7_BIFLN</name>
<dbReference type="InterPro" id="IPR027470">
    <property type="entry name" value="Cation_efflux_CTD"/>
</dbReference>
<evidence type="ECO:0000256" key="6">
    <source>
        <dbReference type="ARBA" id="ARBA00023065"/>
    </source>
</evidence>
<dbReference type="Gene3D" id="3.30.70.1350">
    <property type="entry name" value="Cation efflux protein, cytoplasmic domain"/>
    <property type="match status" value="1"/>
</dbReference>
<dbReference type="Pfam" id="PF16916">
    <property type="entry name" value="ZT_dimer"/>
    <property type="match status" value="1"/>
</dbReference>
<keyword evidence="7 8" id="KW-0472">Membrane</keyword>
<evidence type="ECO:0000256" key="7">
    <source>
        <dbReference type="ARBA" id="ARBA00023136"/>
    </source>
</evidence>
<feature type="transmembrane region" description="Helical" evidence="8">
    <location>
        <begin position="55"/>
        <end position="72"/>
    </location>
</feature>
<feature type="transmembrane region" description="Helical" evidence="8">
    <location>
        <begin position="84"/>
        <end position="107"/>
    </location>
</feature>
<evidence type="ECO:0000256" key="4">
    <source>
        <dbReference type="ARBA" id="ARBA00022692"/>
    </source>
</evidence>